<dbReference type="InterPro" id="IPR007138">
    <property type="entry name" value="ABM_dom"/>
</dbReference>
<dbReference type="InterPro" id="IPR011008">
    <property type="entry name" value="Dimeric_a/b-barrel"/>
</dbReference>
<dbReference type="Pfam" id="PF03992">
    <property type="entry name" value="ABM"/>
    <property type="match status" value="1"/>
</dbReference>
<reference evidence="2 3" key="1">
    <citation type="submission" date="2018-11" db="EMBL/GenBank/DDBJ databases">
        <authorList>
            <person name="Criscuolo A."/>
        </authorList>
    </citation>
    <scope>NUCLEOTIDE SEQUENCE [LARGE SCALE GENOMIC DNA]</scope>
    <source>
        <strain evidence="2">ATB-66</strain>
    </source>
</reference>
<accession>A0A3P5WSU8</accession>
<proteinExistence type="predicted"/>
<dbReference type="EC" id="1.14.14.18" evidence="2"/>
<dbReference type="RefSeq" id="WP_124069168.1">
    <property type="nucleotide sequence ID" value="NZ_CBCRXF010000020.1"/>
</dbReference>
<organism evidence="2 3">
    <name type="scientific">Filibacter tadaridae</name>
    <dbReference type="NCBI Taxonomy" id="2483811"/>
    <lineage>
        <taxon>Bacteria</taxon>
        <taxon>Bacillati</taxon>
        <taxon>Bacillota</taxon>
        <taxon>Bacilli</taxon>
        <taxon>Bacillales</taxon>
        <taxon>Caryophanaceae</taxon>
        <taxon>Filibacter</taxon>
    </lineage>
</organism>
<gene>
    <name evidence="2" type="primary">isdG</name>
    <name evidence="2" type="ORF">FILTAD_00727</name>
</gene>
<evidence type="ECO:0000313" key="3">
    <source>
        <dbReference type="Proteomes" id="UP000270468"/>
    </source>
</evidence>
<evidence type="ECO:0000313" key="2">
    <source>
        <dbReference type="EMBL" id="VDC22381.1"/>
    </source>
</evidence>
<keyword evidence="3" id="KW-1185">Reference proteome</keyword>
<dbReference type="GO" id="GO:0004392">
    <property type="term" value="F:heme oxygenase (decyclizing) activity"/>
    <property type="evidence" value="ECO:0007669"/>
    <property type="project" value="UniProtKB-EC"/>
</dbReference>
<protein>
    <submittedName>
        <fullName evidence="2">Heme-degrading monooxygenase</fullName>
        <ecNumber evidence="2">1.14.14.18</ecNumber>
    </submittedName>
</protein>
<keyword evidence="2" id="KW-0503">Monooxygenase</keyword>
<dbReference type="Gene3D" id="3.30.70.100">
    <property type="match status" value="1"/>
</dbReference>
<dbReference type="EMBL" id="UXAV01000021">
    <property type="protein sequence ID" value="VDC22381.1"/>
    <property type="molecule type" value="Genomic_DNA"/>
</dbReference>
<evidence type="ECO:0000259" key="1">
    <source>
        <dbReference type="Pfam" id="PF03992"/>
    </source>
</evidence>
<name>A0A3P5WSU8_9BACL</name>
<dbReference type="Proteomes" id="UP000270468">
    <property type="component" value="Unassembled WGS sequence"/>
</dbReference>
<keyword evidence="2" id="KW-0560">Oxidoreductase</keyword>
<sequence length="109" mass="12886">MQMMKAVNTVRIEKGKVDEILPRFNTPKSVHTYEGFILMEVLKKEDSPEYDVLEICTTWQDRKFFDKWREARTIRKAEERKNGKQPEKGPIIDAELALYEVSFQHNPAK</sequence>
<feature type="domain" description="ABM" evidence="1">
    <location>
        <begin position="3"/>
        <end position="79"/>
    </location>
</feature>
<dbReference type="AlphaFoldDB" id="A0A3P5WSU8"/>
<dbReference type="OrthoDB" id="1645001at2"/>
<dbReference type="SUPFAM" id="SSF54909">
    <property type="entry name" value="Dimeric alpha+beta barrel"/>
    <property type="match status" value="1"/>
</dbReference>